<gene>
    <name evidence="3" type="ORF">HA482_31665</name>
</gene>
<feature type="domain" description="LysR substrate-binding" evidence="2">
    <location>
        <begin position="31"/>
        <end position="93"/>
    </location>
</feature>
<dbReference type="InterPro" id="IPR005119">
    <property type="entry name" value="LysR_subst-bd"/>
</dbReference>
<feature type="region of interest" description="Disordered" evidence="1">
    <location>
        <begin position="1"/>
        <end position="20"/>
    </location>
</feature>
<dbReference type="CDD" id="cd05466">
    <property type="entry name" value="PBP2_LTTR_substrate"/>
    <property type="match status" value="1"/>
</dbReference>
<proteinExistence type="predicted"/>
<evidence type="ECO:0000313" key="3">
    <source>
        <dbReference type="EMBL" id="MBC9982771.1"/>
    </source>
</evidence>
<reference evidence="3 4" key="1">
    <citation type="journal article" date="2020" name="Arch. Microbiol.">
        <title>Bradyrhizobium campsiandrae sp. nov., a nitrogen-fixing bacterial strain isolated from a native leguminous tree from the Amazon adapted to flooded conditions.</title>
        <authorList>
            <person name="Cabral Michel D."/>
            <person name="Martins da Costa E."/>
            <person name="Azarias Guimaraes A."/>
            <person name="Soares de Carvalho T."/>
            <person name="Santos de Castro Caputo P."/>
            <person name="Willems A."/>
            <person name="de Souza Moreira F.M."/>
        </authorList>
    </citation>
    <scope>NUCLEOTIDE SEQUENCE [LARGE SCALE GENOMIC DNA]</scope>
    <source>
        <strain evidence="4">INPA 384B</strain>
    </source>
</reference>
<name>A0ABR7UGQ4_9BRAD</name>
<dbReference type="Proteomes" id="UP000639516">
    <property type="component" value="Unassembled WGS sequence"/>
</dbReference>
<keyword evidence="4" id="KW-1185">Reference proteome</keyword>
<dbReference type="Gene3D" id="3.40.190.10">
    <property type="entry name" value="Periplasmic binding protein-like II"/>
    <property type="match status" value="1"/>
</dbReference>
<sequence length="138" mass="15551">MTRRSPGASAWAARPRTGPSDASWKAIWKSIATLHSGTQSLLPKAIVGVRSAYQSVTIDIQQASASRSYDLLRAGAVDFAVVLEPPPSYGLLSFRERHCPDYFFYLTTTRYCLKRKSTLQRSRGTRWYSQMFLRPNGM</sequence>
<protein>
    <submittedName>
        <fullName evidence="3">LysR family transcriptional regulator substrate-binding protein</fullName>
    </submittedName>
</protein>
<evidence type="ECO:0000313" key="4">
    <source>
        <dbReference type="Proteomes" id="UP000639516"/>
    </source>
</evidence>
<dbReference type="EMBL" id="JAATTO010000055">
    <property type="protein sequence ID" value="MBC9982771.1"/>
    <property type="molecule type" value="Genomic_DNA"/>
</dbReference>
<dbReference type="SUPFAM" id="SSF53850">
    <property type="entry name" value="Periplasmic binding protein-like II"/>
    <property type="match status" value="1"/>
</dbReference>
<organism evidence="3 4">
    <name type="scientific">Bradyrhizobium campsiandrae</name>
    <dbReference type="NCBI Taxonomy" id="1729892"/>
    <lineage>
        <taxon>Bacteria</taxon>
        <taxon>Pseudomonadati</taxon>
        <taxon>Pseudomonadota</taxon>
        <taxon>Alphaproteobacteria</taxon>
        <taxon>Hyphomicrobiales</taxon>
        <taxon>Nitrobacteraceae</taxon>
        <taxon>Bradyrhizobium</taxon>
    </lineage>
</organism>
<accession>A0ABR7UGQ4</accession>
<evidence type="ECO:0000259" key="2">
    <source>
        <dbReference type="Pfam" id="PF03466"/>
    </source>
</evidence>
<dbReference type="Pfam" id="PF03466">
    <property type="entry name" value="LysR_substrate"/>
    <property type="match status" value="1"/>
</dbReference>
<evidence type="ECO:0000256" key="1">
    <source>
        <dbReference type="SAM" id="MobiDB-lite"/>
    </source>
</evidence>
<comment type="caution">
    <text evidence="3">The sequence shown here is derived from an EMBL/GenBank/DDBJ whole genome shotgun (WGS) entry which is preliminary data.</text>
</comment>